<organism evidence="11 12">
    <name type="scientific">Dinoponera quadriceps</name>
    <name type="common">South American ant</name>
    <dbReference type="NCBI Taxonomy" id="609295"/>
    <lineage>
        <taxon>Eukaryota</taxon>
        <taxon>Metazoa</taxon>
        <taxon>Ecdysozoa</taxon>
        <taxon>Arthropoda</taxon>
        <taxon>Hexapoda</taxon>
        <taxon>Insecta</taxon>
        <taxon>Pterygota</taxon>
        <taxon>Neoptera</taxon>
        <taxon>Endopterygota</taxon>
        <taxon>Hymenoptera</taxon>
        <taxon>Apocrita</taxon>
        <taxon>Aculeata</taxon>
        <taxon>Formicoidea</taxon>
        <taxon>Formicidae</taxon>
        <taxon>Ponerinae</taxon>
        <taxon>Ponerini</taxon>
        <taxon>Dinoponera</taxon>
    </lineage>
</organism>
<evidence type="ECO:0000256" key="2">
    <source>
        <dbReference type="ARBA" id="ARBA00022475"/>
    </source>
</evidence>
<feature type="transmembrane region" description="Helical" evidence="10">
    <location>
        <begin position="613"/>
        <end position="631"/>
    </location>
</feature>
<keyword evidence="3" id="KW-0716">Sensory transduction</keyword>
<evidence type="ECO:0000256" key="4">
    <source>
        <dbReference type="ARBA" id="ARBA00022692"/>
    </source>
</evidence>
<gene>
    <name evidence="12" type="primary">LOC106744619</name>
</gene>
<dbReference type="PANTHER" id="PTHR21137:SF35">
    <property type="entry name" value="ODORANT RECEPTOR 19A-RELATED"/>
    <property type="match status" value="1"/>
</dbReference>
<proteinExistence type="predicted"/>
<evidence type="ECO:0000313" key="11">
    <source>
        <dbReference type="Proteomes" id="UP000515204"/>
    </source>
</evidence>
<dbReference type="GO" id="GO:0004984">
    <property type="term" value="F:olfactory receptor activity"/>
    <property type="evidence" value="ECO:0007669"/>
    <property type="project" value="InterPro"/>
</dbReference>
<feature type="transmembrane region" description="Helical" evidence="10">
    <location>
        <begin position="206"/>
        <end position="227"/>
    </location>
</feature>
<keyword evidence="4 10" id="KW-0812">Transmembrane</keyword>
<protein>
    <submittedName>
        <fullName evidence="12">Uncharacterized protein LOC106744619</fullName>
    </submittedName>
</protein>
<keyword evidence="7 10" id="KW-0472">Membrane</keyword>
<evidence type="ECO:0000256" key="10">
    <source>
        <dbReference type="SAM" id="Phobius"/>
    </source>
</evidence>
<dbReference type="Pfam" id="PF02949">
    <property type="entry name" value="7tm_6"/>
    <property type="match status" value="2"/>
</dbReference>
<feature type="transmembrane region" description="Helical" evidence="10">
    <location>
        <begin position="79"/>
        <end position="100"/>
    </location>
</feature>
<comment type="subcellular location">
    <subcellularLocation>
        <location evidence="1">Cell membrane</location>
        <topology evidence="1">Multi-pass membrane protein</topology>
    </subcellularLocation>
</comment>
<dbReference type="RefSeq" id="XP_014475026.1">
    <property type="nucleotide sequence ID" value="XM_014619540.1"/>
</dbReference>
<accession>A0A6P3X9E8</accession>
<keyword evidence="2" id="KW-1003">Cell membrane</keyword>
<dbReference type="Proteomes" id="UP000515204">
    <property type="component" value="Unplaced"/>
</dbReference>
<dbReference type="GeneID" id="106744619"/>
<keyword evidence="6 10" id="KW-1133">Transmembrane helix</keyword>
<reference evidence="12" key="1">
    <citation type="submission" date="2025-08" db="UniProtKB">
        <authorList>
            <consortium name="RefSeq"/>
        </authorList>
    </citation>
    <scope>IDENTIFICATION</scope>
</reference>
<feature type="transmembrane region" description="Helical" evidence="10">
    <location>
        <begin position="643"/>
        <end position="663"/>
    </location>
</feature>
<feature type="transmembrane region" description="Helical" evidence="10">
    <location>
        <begin position="139"/>
        <end position="158"/>
    </location>
</feature>
<name>A0A6P3X9E8_DINQU</name>
<dbReference type="PANTHER" id="PTHR21137">
    <property type="entry name" value="ODORANT RECEPTOR"/>
    <property type="match status" value="1"/>
</dbReference>
<evidence type="ECO:0000313" key="12">
    <source>
        <dbReference type="RefSeq" id="XP_014475026.1"/>
    </source>
</evidence>
<evidence type="ECO:0000256" key="6">
    <source>
        <dbReference type="ARBA" id="ARBA00022989"/>
    </source>
</evidence>
<dbReference type="GO" id="GO:0005549">
    <property type="term" value="F:odorant binding"/>
    <property type="evidence" value="ECO:0007669"/>
    <property type="project" value="InterPro"/>
</dbReference>
<sequence length="730" mass="82631">MHDRSRPFKSTTDGWNYSIQLNRWFLKPIGAWPLSLCETTMEKISCVILIINSCFLIGFLLLPCTLCTILVAADLDSKLRMVGPLSFFLMAVVKHYILIARNGNIGECIRHVHSDWSRAELGHEKDREIMFDSARFGRWLSFVSAAFMYSGGLFYTALMPLFAERTELIDNETVKLHAFPVYRGLFDPRDSPSFEVVQFLQALAGYVIYTITIGVCSLAAVFVMHACGQSQILMLKMEDLADGKARKSASSTSDGRLGDIVKGHIRILSFITRTEKLLNEICLVDVVGCTLNICFLGFNMMTCIQIGIKSYMIDWYRMPGKGALGLTLVMSMSNTTTKLTAGKFMDLSLASFCSLCRWILKPIGIWHFVYSRSSQNEKLLSTTLIFTCVSVLCFVLVPSGPYVLFREKDIYVKVKLLGPVGFCLTSAVKYCFLGTRSTAIGRCIEHVEDDWRVVRHADHRKMMLKNVLVGRRLTTLCVLFLYSGGLFYHIFMPLSAKVKINDTFTIRPLVYPGYDQYFDYQASPAYEIVFCIHCLSSIIQYTITTAACSLAAIFTTHACGQVQILTTLLDDLVNGERSDENTTMVKRLRVITRHHVRVLRFTADVEEVLRETCLMELVAATLILCLLEYYFMMEWENSDAIAIVTYFIILVSLTFNILIFCYIGELLVEEYSKIGSAAYEVNWYDLPGHKALDLLMIIAISHYPPKLTAGKFFDLSLNTFSTVSSTDNYY</sequence>
<dbReference type="GO" id="GO:0005886">
    <property type="term" value="C:plasma membrane"/>
    <property type="evidence" value="ECO:0007669"/>
    <property type="project" value="UniProtKB-SubCell"/>
</dbReference>
<dbReference type="AlphaFoldDB" id="A0A6P3X9E8"/>
<evidence type="ECO:0000256" key="5">
    <source>
        <dbReference type="ARBA" id="ARBA00022725"/>
    </source>
</evidence>
<keyword evidence="5" id="KW-0552">Olfaction</keyword>
<feature type="transmembrane region" description="Helical" evidence="10">
    <location>
        <begin position="46"/>
        <end position="73"/>
    </location>
</feature>
<dbReference type="InterPro" id="IPR004117">
    <property type="entry name" value="7tm6_olfct_rcpt"/>
</dbReference>
<feature type="transmembrane region" description="Helical" evidence="10">
    <location>
        <begin position="473"/>
        <end position="491"/>
    </location>
</feature>
<evidence type="ECO:0000256" key="9">
    <source>
        <dbReference type="ARBA" id="ARBA00023224"/>
    </source>
</evidence>
<dbReference type="OrthoDB" id="6604226at2759"/>
<dbReference type="KEGG" id="dqu:106744619"/>
<dbReference type="GO" id="GO:0007165">
    <property type="term" value="P:signal transduction"/>
    <property type="evidence" value="ECO:0007669"/>
    <property type="project" value="UniProtKB-KW"/>
</dbReference>
<keyword evidence="8" id="KW-0675">Receptor</keyword>
<evidence type="ECO:0000256" key="1">
    <source>
        <dbReference type="ARBA" id="ARBA00004651"/>
    </source>
</evidence>
<keyword evidence="11" id="KW-1185">Reference proteome</keyword>
<evidence type="ECO:0000256" key="8">
    <source>
        <dbReference type="ARBA" id="ARBA00023170"/>
    </source>
</evidence>
<keyword evidence="9" id="KW-0807">Transducer</keyword>
<evidence type="ECO:0000256" key="7">
    <source>
        <dbReference type="ARBA" id="ARBA00023136"/>
    </source>
</evidence>
<evidence type="ECO:0000256" key="3">
    <source>
        <dbReference type="ARBA" id="ARBA00022606"/>
    </source>
</evidence>
<feature type="transmembrane region" description="Helical" evidence="10">
    <location>
        <begin position="379"/>
        <end position="397"/>
    </location>
</feature>